<reference evidence="3 4" key="1">
    <citation type="submission" date="2013-02" db="EMBL/GenBank/DDBJ databases">
        <title>phiNIT1 genome sequensing.</title>
        <authorList>
            <person name="Ozaki T."/>
            <person name="Kaneko J."/>
        </authorList>
    </citation>
    <scope>NUCLEOTIDE SEQUENCE [LARGE SCALE GENOMIC DNA]</scope>
    <source>
        <strain evidence="3">PhiNIT1</strain>
    </source>
</reference>
<organism evidence="3 4">
    <name type="scientific">Bacillus phage phiNIT1</name>
    <dbReference type="NCBI Taxonomy" id="207656"/>
    <lineage>
        <taxon>Viruses</taxon>
        <taxon>Duplodnaviria</taxon>
        <taxon>Heunggongvirae</taxon>
        <taxon>Uroviricota</taxon>
        <taxon>Caudoviricetes</taxon>
        <taxon>Herelleviridae</taxon>
        <taxon>Bastillevirinae</taxon>
        <taxon>Nitunavirus</taxon>
        <taxon>Nitunavirus NIT1</taxon>
    </lineage>
</organism>
<protein>
    <submittedName>
        <fullName evidence="3">Uncharacterized protein</fullName>
    </submittedName>
</protein>
<evidence type="ECO:0000256" key="2">
    <source>
        <dbReference type="SAM" id="MobiDB-lite"/>
    </source>
</evidence>
<dbReference type="KEGG" id="vg:16511363"/>
<evidence type="ECO:0000313" key="3">
    <source>
        <dbReference type="EMBL" id="BAN59644.1"/>
    </source>
</evidence>
<feature type="coiled-coil region" evidence="1">
    <location>
        <begin position="74"/>
        <end position="101"/>
    </location>
</feature>
<gene>
    <name evidence="3" type="primary">orf102a</name>
</gene>
<keyword evidence="4" id="KW-1185">Reference proteome</keyword>
<dbReference type="EMBL" id="AP013029">
    <property type="protein sequence ID" value="BAN59644.1"/>
    <property type="molecule type" value="Genomic_DNA"/>
</dbReference>
<dbReference type="OrthoDB" id="37114at10239"/>
<dbReference type="Proteomes" id="UP000014701">
    <property type="component" value="Segment"/>
</dbReference>
<name>S6B1N4_9CAUD</name>
<evidence type="ECO:0000313" key="4">
    <source>
        <dbReference type="Proteomes" id="UP000014701"/>
    </source>
</evidence>
<dbReference type="RefSeq" id="YP_008318412.1">
    <property type="nucleotide sequence ID" value="NC_021856.1"/>
</dbReference>
<accession>S6B1N4</accession>
<sequence length="102" mass="12102">MSDKRERPWDISKYISDTRDKDPEPVCKSHVEGLSELSPLEAEMHFPSLPKPFSISDEDVNYLFSKEASNTESRKRLRKELKAYREAKAKWERERERAEETE</sequence>
<evidence type="ECO:0000256" key="1">
    <source>
        <dbReference type="SAM" id="Coils"/>
    </source>
</evidence>
<proteinExistence type="predicted"/>
<feature type="region of interest" description="Disordered" evidence="2">
    <location>
        <begin position="1"/>
        <end position="27"/>
    </location>
</feature>
<keyword evidence="1" id="KW-0175">Coiled coil</keyword>
<dbReference type="GeneID" id="16511363"/>